<evidence type="ECO:0000313" key="2">
    <source>
        <dbReference type="EMBL" id="KAF7553983.1"/>
    </source>
</evidence>
<reference evidence="2" key="1">
    <citation type="submission" date="2020-03" db="EMBL/GenBank/DDBJ databases">
        <title>Draft Genome Sequence of Cylindrodendrum hubeiense.</title>
        <authorList>
            <person name="Buettner E."/>
            <person name="Kellner H."/>
        </authorList>
    </citation>
    <scope>NUCLEOTIDE SEQUENCE</scope>
    <source>
        <strain evidence="2">IHI 201604</strain>
    </source>
</reference>
<proteinExistence type="predicted"/>
<dbReference type="AlphaFoldDB" id="A0A9P5HG83"/>
<dbReference type="OrthoDB" id="5082813at2759"/>
<evidence type="ECO:0000313" key="3">
    <source>
        <dbReference type="Proteomes" id="UP000722485"/>
    </source>
</evidence>
<gene>
    <name evidence="2" type="ORF">G7Z17_g3212</name>
</gene>
<keyword evidence="3" id="KW-1185">Reference proteome</keyword>
<comment type="caution">
    <text evidence="2">The sequence shown here is derived from an EMBL/GenBank/DDBJ whole genome shotgun (WGS) entry which is preliminary data.</text>
</comment>
<dbReference type="Proteomes" id="UP000722485">
    <property type="component" value="Unassembled WGS sequence"/>
</dbReference>
<dbReference type="EMBL" id="JAANBB010000038">
    <property type="protein sequence ID" value="KAF7553983.1"/>
    <property type="molecule type" value="Genomic_DNA"/>
</dbReference>
<feature type="compositionally biased region" description="Polar residues" evidence="1">
    <location>
        <begin position="217"/>
        <end position="228"/>
    </location>
</feature>
<name>A0A9P5HG83_9HYPO</name>
<feature type="region of interest" description="Disordered" evidence="1">
    <location>
        <begin position="217"/>
        <end position="243"/>
    </location>
</feature>
<evidence type="ECO:0000256" key="1">
    <source>
        <dbReference type="SAM" id="MobiDB-lite"/>
    </source>
</evidence>
<accession>A0A9P5HG83</accession>
<feature type="compositionally biased region" description="Basic and acidic residues" evidence="1">
    <location>
        <begin position="325"/>
        <end position="340"/>
    </location>
</feature>
<feature type="region of interest" description="Disordered" evidence="1">
    <location>
        <begin position="303"/>
        <end position="340"/>
    </location>
</feature>
<feature type="region of interest" description="Disordered" evidence="1">
    <location>
        <begin position="1"/>
        <end position="34"/>
    </location>
</feature>
<sequence length="340" mass="37251">MPIPSSRAPRRPDETPTPLGPNDNPRPSVFDISANDPADSFRPQHCPHCCIYLSGPQENGYMCATCESIVDPRVWLAFKLAASGVCIGPCRGYLSVEERLAQKYVCSACTRGYDDTVQYLAEPALISAVRAQGFQPLQRSFARNLQEEVIRQARCVNLDCAKPMQYHDLFIPQLPPGHRHVYCMGCRREMQLAGYAELARATTTQPLVPGNIFQNAHRSREGGQSQAPESAAEMMVPRSNTTSSSFIQASGNVTTLPGFRYGDVFTGGEPLEARSTHPVTEWDSPESQQVLQGLSDASTLLPDYSSVEWGSSGDEGQNIPVFEDTEGRTAEHSSVDDGSY</sequence>
<feature type="region of interest" description="Disordered" evidence="1">
    <location>
        <begin position="267"/>
        <end position="288"/>
    </location>
</feature>
<organism evidence="2 3">
    <name type="scientific">Cylindrodendrum hubeiense</name>
    <dbReference type="NCBI Taxonomy" id="595255"/>
    <lineage>
        <taxon>Eukaryota</taxon>
        <taxon>Fungi</taxon>
        <taxon>Dikarya</taxon>
        <taxon>Ascomycota</taxon>
        <taxon>Pezizomycotina</taxon>
        <taxon>Sordariomycetes</taxon>
        <taxon>Hypocreomycetidae</taxon>
        <taxon>Hypocreales</taxon>
        <taxon>Nectriaceae</taxon>
        <taxon>Cylindrodendrum</taxon>
    </lineage>
</organism>
<protein>
    <submittedName>
        <fullName evidence="2">Uncharacterized protein</fullName>
    </submittedName>
</protein>